<reference evidence="1 2" key="1">
    <citation type="submission" date="2018-06" db="EMBL/GenBank/DDBJ databases">
        <title>Spirosoma sp. HMF3257 Genome sequencing and assembly.</title>
        <authorList>
            <person name="Kang H."/>
            <person name="Cha I."/>
            <person name="Kim H."/>
            <person name="Kang J."/>
            <person name="Joh K."/>
        </authorList>
    </citation>
    <scope>NUCLEOTIDE SEQUENCE [LARGE SCALE GENOMIC DNA]</scope>
    <source>
        <strain evidence="1 2">HMF3257</strain>
    </source>
</reference>
<dbReference type="Gene3D" id="3.40.1260.10">
    <property type="entry name" value="DsrEFH-like"/>
    <property type="match status" value="1"/>
</dbReference>
<evidence type="ECO:0000313" key="1">
    <source>
        <dbReference type="EMBL" id="RAI75137.1"/>
    </source>
</evidence>
<proteinExistence type="predicted"/>
<protein>
    <recommendedName>
        <fullName evidence="3">Twin-arginine translocation signal domain-containing protein</fullName>
    </recommendedName>
</protein>
<comment type="caution">
    <text evidence="1">The sequence shown here is derived from an EMBL/GenBank/DDBJ whole genome shotgun (WGS) entry which is preliminary data.</text>
</comment>
<sequence length="234" mass="25147">MEPINKHPSTPRREFLGALTSGVAALSIATLVNPQPVLAHTGLSDGGNVDTADAWINSIKGKHKVVFDATRPHDLFPFAWPRVFLTTNGATGTPEAETGVVVVLRHNAIPYAFEDRLWAKYKFGEVFKATDPATNVPATRNPFWKPKAGDYTFPGVGNVAIGIDELQVSGVKFCVCDVAMTVYSTALAQGMNQNPEEVKKDWIAGLLPGIQPVPSGVWALGRAQEKGCAYIFAG</sequence>
<accession>A0A327NJ10</accession>
<dbReference type="InterPro" id="IPR027396">
    <property type="entry name" value="DsrEFH-like"/>
</dbReference>
<dbReference type="PROSITE" id="PS51318">
    <property type="entry name" value="TAT"/>
    <property type="match status" value="1"/>
</dbReference>
<name>A0A327NJ10_9BACT</name>
<organism evidence="1 2">
    <name type="scientific">Spirosoma telluris</name>
    <dbReference type="NCBI Taxonomy" id="2183553"/>
    <lineage>
        <taxon>Bacteria</taxon>
        <taxon>Pseudomonadati</taxon>
        <taxon>Bacteroidota</taxon>
        <taxon>Cytophagia</taxon>
        <taxon>Cytophagales</taxon>
        <taxon>Cytophagaceae</taxon>
        <taxon>Spirosoma</taxon>
    </lineage>
</organism>
<evidence type="ECO:0000313" key="2">
    <source>
        <dbReference type="Proteomes" id="UP000249016"/>
    </source>
</evidence>
<keyword evidence="2" id="KW-1185">Reference proteome</keyword>
<dbReference type="EMBL" id="QLII01000001">
    <property type="protein sequence ID" value="RAI75137.1"/>
    <property type="molecule type" value="Genomic_DNA"/>
</dbReference>
<dbReference type="OrthoDB" id="1174147at2"/>
<dbReference type="Proteomes" id="UP000249016">
    <property type="component" value="Unassembled WGS sequence"/>
</dbReference>
<dbReference type="SUPFAM" id="SSF75169">
    <property type="entry name" value="DsrEFH-like"/>
    <property type="match status" value="1"/>
</dbReference>
<dbReference type="InterPro" id="IPR006311">
    <property type="entry name" value="TAT_signal"/>
</dbReference>
<gene>
    <name evidence="1" type="ORF">HMF3257_14710</name>
</gene>
<dbReference type="RefSeq" id="WP_111343212.1">
    <property type="nucleotide sequence ID" value="NZ_QLII01000001.1"/>
</dbReference>
<evidence type="ECO:0008006" key="3">
    <source>
        <dbReference type="Google" id="ProtNLM"/>
    </source>
</evidence>
<dbReference type="AlphaFoldDB" id="A0A327NJ10"/>